<organism evidence="1">
    <name type="scientific">Siphoviridae sp. ct2vX3</name>
    <dbReference type="NCBI Taxonomy" id="2825318"/>
    <lineage>
        <taxon>Viruses</taxon>
        <taxon>Duplodnaviria</taxon>
        <taxon>Heunggongvirae</taxon>
        <taxon>Uroviricota</taxon>
        <taxon>Caudoviricetes</taxon>
    </lineage>
</organism>
<dbReference type="EMBL" id="BK015535">
    <property type="protein sequence ID" value="DAE11685.1"/>
    <property type="molecule type" value="Genomic_DNA"/>
</dbReference>
<name>A0A8S5PZ66_9CAUD</name>
<protein>
    <submittedName>
        <fullName evidence="1">Uncharacterized protein</fullName>
    </submittedName>
</protein>
<reference evidence="1" key="1">
    <citation type="journal article" date="2021" name="Proc. Natl. Acad. Sci. U.S.A.">
        <title>A Catalog of Tens of Thousands of Viruses from Human Metagenomes Reveals Hidden Associations with Chronic Diseases.</title>
        <authorList>
            <person name="Tisza M.J."/>
            <person name="Buck C.B."/>
        </authorList>
    </citation>
    <scope>NUCLEOTIDE SEQUENCE</scope>
    <source>
        <strain evidence="1">Ct2vX3</strain>
    </source>
</reference>
<sequence length="81" mass="8798">MEGVDDTQLSEAAKIFGEHGYTLNADNINNFKNKNKTGEEKEILEDLSAVGINFENLTDAIDGNYSAFNSLANSVLLLEAS</sequence>
<evidence type="ECO:0000313" key="1">
    <source>
        <dbReference type="EMBL" id="DAE11685.1"/>
    </source>
</evidence>
<proteinExistence type="predicted"/>
<accession>A0A8S5PZ66</accession>